<keyword evidence="2" id="KW-0175">Coiled coil</keyword>
<accession>A0A2A8CYM5</accession>
<dbReference type="Gene3D" id="1.20.120.20">
    <property type="entry name" value="Apolipoprotein"/>
    <property type="match status" value="1"/>
</dbReference>
<dbReference type="OrthoDB" id="9765151at2"/>
<dbReference type="Pfam" id="PF10079">
    <property type="entry name" value="Rossmann-like_BshC"/>
    <property type="match status" value="1"/>
</dbReference>
<evidence type="ECO:0000256" key="1">
    <source>
        <dbReference type="ARBA" id="ARBA00022598"/>
    </source>
</evidence>
<dbReference type="EMBL" id="PDEQ01000003">
    <property type="protein sequence ID" value="PEN13704.1"/>
    <property type="molecule type" value="Genomic_DNA"/>
</dbReference>
<comment type="similarity">
    <text evidence="2">Belongs to the BshC family.</text>
</comment>
<dbReference type="HAMAP" id="MF_01867">
    <property type="entry name" value="BshC"/>
    <property type="match status" value="1"/>
</dbReference>
<gene>
    <name evidence="2 5" type="primary">bshC</name>
    <name evidence="5" type="ORF">CRI94_06415</name>
</gene>
<proteinExistence type="inferred from homology"/>
<reference evidence="5 6" key="1">
    <citation type="submission" date="2017-10" db="EMBL/GenBank/DDBJ databases">
        <title>Draft genome of Longibacter Salinarum.</title>
        <authorList>
            <person name="Goh K.M."/>
            <person name="Shamsir M.S."/>
            <person name="Lim S.W."/>
        </authorList>
    </citation>
    <scope>NUCLEOTIDE SEQUENCE [LARGE SCALE GENOMIC DNA]</scope>
    <source>
        <strain evidence="5 6">KCTC 52045</strain>
    </source>
</reference>
<dbReference type="NCBIfam" id="TIGR03998">
    <property type="entry name" value="thiol_BshC"/>
    <property type="match status" value="1"/>
</dbReference>
<dbReference type="SUPFAM" id="SSF47162">
    <property type="entry name" value="Apolipoprotein"/>
    <property type="match status" value="1"/>
</dbReference>
<dbReference type="PIRSF" id="PIRSF012535">
    <property type="entry name" value="UCP012535"/>
    <property type="match status" value="1"/>
</dbReference>
<dbReference type="EC" id="6.-.-.-" evidence="2"/>
<dbReference type="RefSeq" id="WP_098074867.1">
    <property type="nucleotide sequence ID" value="NZ_PDEQ01000003.1"/>
</dbReference>
<feature type="domain" description="Bacillithiol biosynthesis BshC C-terminal coiled-coil" evidence="4">
    <location>
        <begin position="401"/>
        <end position="556"/>
    </location>
</feature>
<evidence type="ECO:0000256" key="2">
    <source>
        <dbReference type="HAMAP-Rule" id="MF_01867"/>
    </source>
</evidence>
<dbReference type="Pfam" id="PF24850">
    <property type="entry name" value="CC_BshC"/>
    <property type="match status" value="1"/>
</dbReference>
<feature type="coiled-coil region" evidence="2">
    <location>
        <begin position="470"/>
        <end position="512"/>
    </location>
</feature>
<keyword evidence="6" id="KW-1185">Reference proteome</keyword>
<name>A0A2A8CYM5_9BACT</name>
<keyword evidence="1 2" id="KW-0436">Ligase</keyword>
<evidence type="ECO:0000259" key="4">
    <source>
        <dbReference type="Pfam" id="PF24850"/>
    </source>
</evidence>
<protein>
    <recommendedName>
        <fullName evidence="2">Putative cysteine ligase BshC</fullName>
        <ecNumber evidence="2">6.-.-.-</ecNumber>
    </recommendedName>
</protein>
<evidence type="ECO:0000313" key="6">
    <source>
        <dbReference type="Proteomes" id="UP000220102"/>
    </source>
</evidence>
<dbReference type="InterPro" id="IPR055399">
    <property type="entry name" value="CC_BshC"/>
</dbReference>
<dbReference type="GO" id="GO:0016874">
    <property type="term" value="F:ligase activity"/>
    <property type="evidence" value="ECO:0007669"/>
    <property type="project" value="UniProtKB-UniRule"/>
</dbReference>
<dbReference type="InterPro" id="IPR055398">
    <property type="entry name" value="Rossmann-like_BshC"/>
</dbReference>
<dbReference type="AlphaFoldDB" id="A0A2A8CYM5"/>
<dbReference type="Proteomes" id="UP000220102">
    <property type="component" value="Unassembled WGS sequence"/>
</dbReference>
<feature type="domain" description="Bacillithiol biosynthesis BshC N-terminal Rossmann-like" evidence="3">
    <location>
        <begin position="21"/>
        <end position="396"/>
    </location>
</feature>
<sequence length="557" mass="61806">MPTRTLPSVQRISLSSLNAFPDLFVDVAERRESALRFYDGDWKDPAARKAKADRVAAQPADRDVLADALMDHNAEWSEAGEVSDAVRKNIDRLRDPESVAVVTGQQVGLLSGPLYTIYKTITTLQLAEEMAADLDRPVVPVFWVEGEDHDFEEIAHASFFHRNELVDVDYPTELEASPDAENVGPVGRLPLDGRIDTVLGELDEILPPSDFKPEIMSALRQAYAQGTCIEDAFARLIRHLFRGTGLVLMNPDDPKLKALVRPLFRRDLTDSQSAVDAIQEASADLKSSGYHAQVHAAPTNLFLLEKDGRLPIDVDEDRGGFTLRGTGRHVSEEEMLDRLETAPEDFSPNVVLRPLMQDALLPTAAYVAGPGEVSYFAQYRGVYEWAELTMPLIHPRASVSLVESKVQSVLDAFDLSVSDLTGDVEQLFQEIVVRQMDVDVDAVFGEALAQIHGAINDLKPAVEDVDRTLVKSAEAARAAIAQEMSDLKQRVVRAEKRQHDEVRAKLSKARVNLVPEGGLQERRINVHYFLNKYSPDLLDDLRSVLSTDTSSHQVVML</sequence>
<evidence type="ECO:0000313" key="5">
    <source>
        <dbReference type="EMBL" id="PEN13704.1"/>
    </source>
</evidence>
<organism evidence="5 6">
    <name type="scientific">Longibacter salinarum</name>
    <dbReference type="NCBI Taxonomy" id="1850348"/>
    <lineage>
        <taxon>Bacteria</taxon>
        <taxon>Pseudomonadati</taxon>
        <taxon>Rhodothermota</taxon>
        <taxon>Rhodothermia</taxon>
        <taxon>Rhodothermales</taxon>
        <taxon>Salisaetaceae</taxon>
        <taxon>Longibacter</taxon>
    </lineage>
</organism>
<dbReference type="InterPro" id="IPR011199">
    <property type="entry name" value="Bacillithiol_biosynth_BshC"/>
</dbReference>
<comment type="caution">
    <text evidence="5">The sequence shown here is derived from an EMBL/GenBank/DDBJ whole genome shotgun (WGS) entry which is preliminary data.</text>
</comment>
<evidence type="ECO:0000259" key="3">
    <source>
        <dbReference type="Pfam" id="PF10079"/>
    </source>
</evidence>